<keyword evidence="2" id="KW-1185">Reference proteome</keyword>
<accession>A0ABR4BTE3</accession>
<proteinExistence type="predicted"/>
<reference evidence="1 2" key="1">
    <citation type="journal article" date="2024" name="Commun. Biol.">
        <title>Comparative genomic analysis of thermophilic fungi reveals convergent evolutionary adaptations and gene losses.</title>
        <authorList>
            <person name="Steindorff A.S."/>
            <person name="Aguilar-Pontes M.V."/>
            <person name="Robinson A.J."/>
            <person name="Andreopoulos B."/>
            <person name="LaButti K."/>
            <person name="Kuo A."/>
            <person name="Mondo S."/>
            <person name="Riley R."/>
            <person name="Otillar R."/>
            <person name="Haridas S."/>
            <person name="Lipzen A."/>
            <person name="Grimwood J."/>
            <person name="Schmutz J."/>
            <person name="Clum A."/>
            <person name="Reid I.D."/>
            <person name="Moisan M.C."/>
            <person name="Butler G."/>
            <person name="Nguyen T.T.M."/>
            <person name="Dewar K."/>
            <person name="Conant G."/>
            <person name="Drula E."/>
            <person name="Henrissat B."/>
            <person name="Hansel C."/>
            <person name="Singer S."/>
            <person name="Hutchinson M.I."/>
            <person name="de Vries R.P."/>
            <person name="Natvig D.O."/>
            <person name="Powell A.J."/>
            <person name="Tsang A."/>
            <person name="Grigoriev I.V."/>
        </authorList>
    </citation>
    <scope>NUCLEOTIDE SEQUENCE [LARGE SCALE GENOMIC DNA]</scope>
    <source>
        <strain evidence="1 2">CBS 494.80</strain>
    </source>
</reference>
<comment type="caution">
    <text evidence="1">The sequence shown here is derived from an EMBL/GenBank/DDBJ whole genome shotgun (WGS) entry which is preliminary data.</text>
</comment>
<dbReference type="Proteomes" id="UP001595075">
    <property type="component" value="Unassembled WGS sequence"/>
</dbReference>
<protein>
    <submittedName>
        <fullName evidence="1">Uncharacterized protein</fullName>
    </submittedName>
</protein>
<evidence type="ECO:0000313" key="2">
    <source>
        <dbReference type="Proteomes" id="UP001595075"/>
    </source>
</evidence>
<organism evidence="1 2">
    <name type="scientific">Oculimacula yallundae</name>
    <dbReference type="NCBI Taxonomy" id="86028"/>
    <lineage>
        <taxon>Eukaryota</taxon>
        <taxon>Fungi</taxon>
        <taxon>Dikarya</taxon>
        <taxon>Ascomycota</taxon>
        <taxon>Pezizomycotina</taxon>
        <taxon>Leotiomycetes</taxon>
        <taxon>Helotiales</taxon>
        <taxon>Ploettnerulaceae</taxon>
        <taxon>Oculimacula</taxon>
    </lineage>
</organism>
<evidence type="ECO:0000313" key="1">
    <source>
        <dbReference type="EMBL" id="KAL2059933.1"/>
    </source>
</evidence>
<dbReference type="EMBL" id="JAZHXI010000025">
    <property type="protein sequence ID" value="KAL2059933.1"/>
    <property type="molecule type" value="Genomic_DNA"/>
</dbReference>
<sequence>MRQCFAGAVEGKQPFRPAQPSQVIQLEDAVLSSFEGQYNLSASSLILHPSAKYASCQLCFSISSTSVTAGNQSITAADSRTCSSQRRRLIRDLGDCLFNFMQIPLSAEPHHQLPSI</sequence>
<name>A0ABR4BTE3_9HELO</name>
<gene>
    <name evidence="1" type="ORF">VTL71DRAFT_10088</name>
</gene>